<reference evidence="2" key="1">
    <citation type="submission" date="2018-11" db="EMBL/GenBank/DDBJ databases">
        <title>Phylogenetic, genomic, and biogeographic characterization of a novel and ubiquitous marine invertebrate-associated Rickettsiales parasite, Candidatus Marinoinvertebrata rohwerii, gen. nov., sp. nov.</title>
        <authorList>
            <person name="Klinges J.G."/>
            <person name="Rosales S.M."/>
            <person name="Mcminds R."/>
            <person name="Shaver E.C."/>
            <person name="Shantz A."/>
            <person name="Peters E.C."/>
            <person name="Burkepile D.E."/>
            <person name="Silliman B.R."/>
            <person name="Vega Thurber R.L."/>
        </authorList>
    </citation>
    <scope>NUCLEOTIDE SEQUENCE [LARGE SCALE GENOMIC DNA]</scope>
    <source>
        <strain evidence="2">a_cerv_44</strain>
    </source>
</reference>
<dbReference type="Proteomes" id="UP000279470">
    <property type="component" value="Unassembled WGS sequence"/>
</dbReference>
<comment type="caution">
    <text evidence="1">The sequence shown here is derived from an EMBL/GenBank/DDBJ whole genome shotgun (WGS) entry which is preliminary data.</text>
</comment>
<dbReference type="GO" id="GO:0005829">
    <property type="term" value="C:cytosol"/>
    <property type="evidence" value="ECO:0007669"/>
    <property type="project" value="TreeGrafter"/>
</dbReference>
<dbReference type="GO" id="GO:0003700">
    <property type="term" value="F:DNA-binding transcription factor activity"/>
    <property type="evidence" value="ECO:0007669"/>
    <property type="project" value="TreeGrafter"/>
</dbReference>
<dbReference type="RefSeq" id="WP_126044735.1">
    <property type="nucleotide sequence ID" value="NZ_RXFM01000038.1"/>
</dbReference>
<dbReference type="Gene3D" id="1.10.10.10">
    <property type="entry name" value="Winged helix-like DNA-binding domain superfamily/Winged helix DNA-binding domain"/>
    <property type="match status" value="1"/>
</dbReference>
<dbReference type="Pfam" id="PF02082">
    <property type="entry name" value="Rrf2"/>
    <property type="match status" value="1"/>
</dbReference>
<name>A0A3R9Y9Q2_9RICK</name>
<dbReference type="InterPro" id="IPR014290">
    <property type="entry name" value="SUF_FeS_clus_asmbl_reg"/>
</dbReference>
<dbReference type="PROSITE" id="PS01332">
    <property type="entry name" value="HTH_RRF2_1"/>
    <property type="match status" value="1"/>
</dbReference>
<protein>
    <submittedName>
        <fullName evidence="1">SUF system Fe-S cluster assembly regulator</fullName>
    </submittedName>
</protein>
<dbReference type="SUPFAM" id="SSF46785">
    <property type="entry name" value="Winged helix' DNA-binding domain"/>
    <property type="match status" value="1"/>
</dbReference>
<keyword evidence="2" id="KW-1185">Reference proteome</keyword>
<evidence type="ECO:0000313" key="2">
    <source>
        <dbReference type="Proteomes" id="UP000279470"/>
    </source>
</evidence>
<evidence type="ECO:0000313" key="1">
    <source>
        <dbReference type="EMBL" id="RST66953.1"/>
    </source>
</evidence>
<dbReference type="OrthoDB" id="9795923at2"/>
<proteinExistence type="predicted"/>
<organism evidence="1 2">
    <name type="scientific">Candidatus Aquarickettsia rohweri</name>
    <dbReference type="NCBI Taxonomy" id="2602574"/>
    <lineage>
        <taxon>Bacteria</taxon>
        <taxon>Pseudomonadati</taxon>
        <taxon>Pseudomonadota</taxon>
        <taxon>Alphaproteobacteria</taxon>
        <taxon>Rickettsiales</taxon>
        <taxon>Candidatus Midichloriaceae</taxon>
        <taxon>Candidatus Aquarickettsia</taxon>
    </lineage>
</organism>
<dbReference type="NCBIfam" id="TIGR00738">
    <property type="entry name" value="rrf2_super"/>
    <property type="match status" value="1"/>
</dbReference>
<dbReference type="InterPro" id="IPR000944">
    <property type="entry name" value="Tscrpt_reg_Rrf2"/>
</dbReference>
<dbReference type="InterPro" id="IPR036388">
    <property type="entry name" value="WH-like_DNA-bd_sf"/>
</dbReference>
<dbReference type="PROSITE" id="PS51197">
    <property type="entry name" value="HTH_RRF2_2"/>
    <property type="match status" value="1"/>
</dbReference>
<dbReference type="PANTHER" id="PTHR33221:SF2">
    <property type="entry name" value="TRANSCRIPTIONAL REGULATOR"/>
    <property type="match status" value="1"/>
</dbReference>
<dbReference type="InterPro" id="IPR036390">
    <property type="entry name" value="WH_DNA-bd_sf"/>
</dbReference>
<dbReference type="AlphaFoldDB" id="A0A3R9Y9Q2"/>
<sequence>MIKVNRLTDYATLIICEMAEDKNSIISAKSLSEKTKISEATVIKLLKMLCKKGLLASHSGISGGYELIKKIDEINILNVVEAIEGDISLTLCGKNSLETCEYNTDCKVKHGWNKINNLFMLALQSFTIKDFINDSTYFELKKIS</sequence>
<dbReference type="InterPro" id="IPR030489">
    <property type="entry name" value="TR_Rrf2-type_CS"/>
</dbReference>
<accession>A0A3R9Y9Q2</accession>
<dbReference type="NCBIfam" id="TIGR02944">
    <property type="entry name" value="suf_reg_Xantho"/>
    <property type="match status" value="1"/>
</dbReference>
<dbReference type="EMBL" id="RXFM01000038">
    <property type="protein sequence ID" value="RST66953.1"/>
    <property type="molecule type" value="Genomic_DNA"/>
</dbReference>
<gene>
    <name evidence="1" type="ORF">EIC27_03380</name>
</gene>
<dbReference type="PANTHER" id="PTHR33221">
    <property type="entry name" value="WINGED HELIX-TURN-HELIX TRANSCRIPTIONAL REGULATOR, RRF2 FAMILY"/>
    <property type="match status" value="1"/>
</dbReference>